<name>A0A517Z2W8_9PLAN</name>
<dbReference type="Pfam" id="PF00496">
    <property type="entry name" value="SBP_bac_5"/>
    <property type="match status" value="1"/>
</dbReference>
<evidence type="ECO:0000259" key="5">
    <source>
        <dbReference type="Pfam" id="PF00496"/>
    </source>
</evidence>
<evidence type="ECO:0000256" key="2">
    <source>
        <dbReference type="ARBA" id="ARBA00022448"/>
    </source>
</evidence>
<dbReference type="CDD" id="cd08514">
    <property type="entry name" value="PBP2_AppA_like"/>
    <property type="match status" value="1"/>
</dbReference>
<proteinExistence type="inferred from homology"/>
<evidence type="ECO:0000313" key="6">
    <source>
        <dbReference type="EMBL" id="QDU36777.1"/>
    </source>
</evidence>
<dbReference type="PANTHER" id="PTHR30290:SF9">
    <property type="entry name" value="OLIGOPEPTIDE-BINDING PROTEIN APPA"/>
    <property type="match status" value="1"/>
</dbReference>
<feature type="region of interest" description="Disordered" evidence="4">
    <location>
        <begin position="25"/>
        <end position="58"/>
    </location>
</feature>
<dbReference type="InterPro" id="IPR039424">
    <property type="entry name" value="SBP_5"/>
</dbReference>
<keyword evidence="2" id="KW-0813">Transport</keyword>
<gene>
    <name evidence="6" type="primary">appA</name>
    <name evidence="6" type="ORF">Mal4_10750</name>
</gene>
<dbReference type="PROSITE" id="PS51257">
    <property type="entry name" value="PROKAR_LIPOPROTEIN"/>
    <property type="match status" value="1"/>
</dbReference>
<dbReference type="Proteomes" id="UP000320496">
    <property type="component" value="Chromosome"/>
</dbReference>
<dbReference type="InterPro" id="IPR000914">
    <property type="entry name" value="SBP_5_dom"/>
</dbReference>
<dbReference type="KEGG" id="mri:Mal4_10750"/>
<dbReference type="Gene3D" id="3.40.190.10">
    <property type="entry name" value="Periplasmic binding protein-like II"/>
    <property type="match status" value="1"/>
</dbReference>
<evidence type="ECO:0000256" key="3">
    <source>
        <dbReference type="ARBA" id="ARBA00022729"/>
    </source>
</evidence>
<evidence type="ECO:0000256" key="4">
    <source>
        <dbReference type="SAM" id="MobiDB-lite"/>
    </source>
</evidence>
<dbReference type="RefSeq" id="WP_145367405.1">
    <property type="nucleotide sequence ID" value="NZ_CP036275.1"/>
</dbReference>
<keyword evidence="7" id="KW-1185">Reference proteome</keyword>
<reference evidence="6 7" key="1">
    <citation type="submission" date="2019-02" db="EMBL/GenBank/DDBJ databases">
        <title>Deep-cultivation of Planctomycetes and their phenomic and genomic characterization uncovers novel biology.</title>
        <authorList>
            <person name="Wiegand S."/>
            <person name="Jogler M."/>
            <person name="Boedeker C."/>
            <person name="Pinto D."/>
            <person name="Vollmers J."/>
            <person name="Rivas-Marin E."/>
            <person name="Kohn T."/>
            <person name="Peeters S.H."/>
            <person name="Heuer A."/>
            <person name="Rast P."/>
            <person name="Oberbeckmann S."/>
            <person name="Bunk B."/>
            <person name="Jeske O."/>
            <person name="Meyerdierks A."/>
            <person name="Storesund J.E."/>
            <person name="Kallscheuer N."/>
            <person name="Luecker S."/>
            <person name="Lage O.M."/>
            <person name="Pohl T."/>
            <person name="Merkel B.J."/>
            <person name="Hornburger P."/>
            <person name="Mueller R.-W."/>
            <person name="Bruemmer F."/>
            <person name="Labrenz M."/>
            <person name="Spormann A.M."/>
            <person name="Op den Camp H."/>
            <person name="Overmann J."/>
            <person name="Amann R."/>
            <person name="Jetten M.S.M."/>
            <person name="Mascher T."/>
            <person name="Medema M.H."/>
            <person name="Devos D.P."/>
            <person name="Kaster A.-K."/>
            <person name="Ovreas L."/>
            <person name="Rohde M."/>
            <person name="Galperin M.Y."/>
            <person name="Jogler C."/>
        </authorList>
    </citation>
    <scope>NUCLEOTIDE SEQUENCE [LARGE SCALE GENOMIC DNA]</scope>
    <source>
        <strain evidence="6 7">Mal4</strain>
    </source>
</reference>
<dbReference type="OrthoDB" id="48318at2"/>
<dbReference type="GO" id="GO:1904680">
    <property type="term" value="F:peptide transmembrane transporter activity"/>
    <property type="evidence" value="ECO:0007669"/>
    <property type="project" value="TreeGrafter"/>
</dbReference>
<evidence type="ECO:0000313" key="7">
    <source>
        <dbReference type="Proteomes" id="UP000320496"/>
    </source>
</evidence>
<dbReference type="PANTHER" id="PTHR30290">
    <property type="entry name" value="PERIPLASMIC BINDING COMPONENT OF ABC TRANSPORTER"/>
    <property type="match status" value="1"/>
</dbReference>
<dbReference type="SUPFAM" id="SSF53850">
    <property type="entry name" value="Periplasmic binding protein-like II"/>
    <property type="match status" value="1"/>
</dbReference>
<evidence type="ECO:0000256" key="1">
    <source>
        <dbReference type="ARBA" id="ARBA00005695"/>
    </source>
</evidence>
<dbReference type="Gene3D" id="3.90.76.10">
    <property type="entry name" value="Dipeptide-binding Protein, Domain 1"/>
    <property type="match status" value="1"/>
</dbReference>
<dbReference type="GO" id="GO:0015833">
    <property type="term" value="P:peptide transport"/>
    <property type="evidence" value="ECO:0007669"/>
    <property type="project" value="TreeGrafter"/>
</dbReference>
<accession>A0A517Z2W8</accession>
<dbReference type="EMBL" id="CP036275">
    <property type="protein sequence ID" value="QDU36777.1"/>
    <property type="molecule type" value="Genomic_DNA"/>
</dbReference>
<sequence>MLRAIGERWLWVLVASLLLAGCPSNPENSSTSGTAGGSGGESSDGDAEVLLEPFDPPPLEELDAEVTWESQPVIDSMDRLHEYLAQQEPLVSVDTALSMKNDSDEANEQIVSALSQPPKSDSEVDWDASVNRHAYMDMKSSNPILGSSVTEFEVSGLTTPSLFAFDWQFIPFGNAELIESWDTSEDRMYDKVVLRDDATWSDGKPITAHDVAFTFQAIMNPKVPAVAVRSGTDQLRWVHAYDDRTVVFFHKEALATNVWNMFYPIIPAHVYSESIEDDPSLSESDYHLKYEKSPISGGPYVITRRVRNQEIVLERREDWYMQDGKQVRKKPYLKEIRFRILEDPNTALLALKNGEIDELELRAQAWTTQTNDDDFYKLNTKASGTEWAFAYIGWNVETVFFSDARVRKAMSYTLNHDEMINNICYGLYEPGQGIYHPTAWMAPDPMPEPYQQDLDKAEALLDEAGWDDSDGDGIRDKEIGGRKVNFEFTILIASSSETGLKICELLRESLDRIGIICNIKPTEFTVLQENARTHKFQAMMAGWGTGTDPDTGENLWTTKALKQNGRNYVQYTDPKVDELFEQGKREFDRDKRAEIYGQIHSQLWEDQPYTWLYYRSSFFGFNKRLRGYMFSPRGPFGYAPGFGSVWVSAE</sequence>
<protein>
    <submittedName>
        <fullName evidence="6">Oligopeptide-binding protein AppA</fullName>
    </submittedName>
</protein>
<dbReference type="AlphaFoldDB" id="A0A517Z2W8"/>
<feature type="domain" description="Solute-binding protein family 5" evidence="5">
    <location>
        <begin position="176"/>
        <end position="557"/>
    </location>
</feature>
<comment type="similarity">
    <text evidence="1">Belongs to the bacterial solute-binding protein 5 family.</text>
</comment>
<dbReference type="Gene3D" id="3.10.105.10">
    <property type="entry name" value="Dipeptide-binding Protein, Domain 3"/>
    <property type="match status" value="1"/>
</dbReference>
<keyword evidence="3" id="KW-0732">Signal</keyword>
<organism evidence="6 7">
    <name type="scientific">Maioricimonas rarisocia</name>
    <dbReference type="NCBI Taxonomy" id="2528026"/>
    <lineage>
        <taxon>Bacteria</taxon>
        <taxon>Pseudomonadati</taxon>
        <taxon>Planctomycetota</taxon>
        <taxon>Planctomycetia</taxon>
        <taxon>Planctomycetales</taxon>
        <taxon>Planctomycetaceae</taxon>
        <taxon>Maioricimonas</taxon>
    </lineage>
</organism>